<comment type="caution">
    <text evidence="1">The sequence shown here is derived from an EMBL/GenBank/DDBJ whole genome shotgun (WGS) entry which is preliminary data.</text>
</comment>
<reference evidence="1 2" key="1">
    <citation type="journal article" date="2016" name="Nat. Commun.">
        <title>Thousands of microbial genomes shed light on interconnected biogeochemical processes in an aquifer system.</title>
        <authorList>
            <person name="Anantharaman K."/>
            <person name="Brown C.T."/>
            <person name="Hug L.A."/>
            <person name="Sharon I."/>
            <person name="Castelle C.J."/>
            <person name="Probst A.J."/>
            <person name="Thomas B.C."/>
            <person name="Singh A."/>
            <person name="Wilkins M.J."/>
            <person name="Karaoz U."/>
            <person name="Brodie E.L."/>
            <person name="Williams K.H."/>
            <person name="Hubbard S.S."/>
            <person name="Banfield J.F."/>
        </authorList>
    </citation>
    <scope>NUCLEOTIDE SEQUENCE [LARGE SCALE GENOMIC DNA]</scope>
</reference>
<name>A0A1G2NF65_9BACT</name>
<dbReference type="AlphaFoldDB" id="A0A1G2NF65"/>
<accession>A0A1G2NF65</accession>
<organism evidence="1 2">
    <name type="scientific">Candidatus Taylorbacteria bacterium RIFCSPLOWO2_01_FULL_45_15b</name>
    <dbReference type="NCBI Taxonomy" id="1802319"/>
    <lineage>
        <taxon>Bacteria</taxon>
        <taxon>Candidatus Tayloriibacteriota</taxon>
    </lineage>
</organism>
<dbReference type="EMBL" id="MHRX01000008">
    <property type="protein sequence ID" value="OHA34713.1"/>
    <property type="molecule type" value="Genomic_DNA"/>
</dbReference>
<proteinExistence type="predicted"/>
<protein>
    <submittedName>
        <fullName evidence="1">Uncharacterized protein</fullName>
    </submittedName>
</protein>
<evidence type="ECO:0000313" key="2">
    <source>
        <dbReference type="Proteomes" id="UP000176221"/>
    </source>
</evidence>
<dbReference type="Proteomes" id="UP000176221">
    <property type="component" value="Unassembled WGS sequence"/>
</dbReference>
<dbReference type="STRING" id="1802319.A2928_03730"/>
<evidence type="ECO:0000313" key="1">
    <source>
        <dbReference type="EMBL" id="OHA34713.1"/>
    </source>
</evidence>
<sequence>MRLTINFECNLVINEIGKNYSGSVELWVGEEETILFYILYLNPFRGREAEFAVYFDEERKQAYAEALGTESVAEHPISGLDITTLDFTHEADDGKIGLLWILVSIFSEAIHNSTKKIALDRQHAITPICMRFSHEWSQDFEGEAERYARAFLKSFE</sequence>
<gene>
    <name evidence="1" type="ORF">A2928_03730</name>
</gene>